<accession>A0A2P9HHX9</accession>
<dbReference type="EMBL" id="OOFM01000004">
    <property type="protein sequence ID" value="SPL63707.1"/>
    <property type="molecule type" value="Genomic_DNA"/>
</dbReference>
<evidence type="ECO:0000313" key="2">
    <source>
        <dbReference type="Proteomes" id="UP000246073"/>
    </source>
</evidence>
<dbReference type="RefSeq" id="WP_109367592.1">
    <property type="nucleotide sequence ID" value="NZ_OOFM01000004.1"/>
</dbReference>
<dbReference type="Proteomes" id="UP000246073">
    <property type="component" value="Unassembled WGS sequence"/>
</dbReference>
<reference evidence="2" key="1">
    <citation type="submission" date="2017-12" db="EMBL/GenBank/DDBJ databases">
        <authorList>
            <person name="Diaz M."/>
        </authorList>
    </citation>
    <scope>NUCLEOTIDE SEQUENCE [LARGE SCALE GENOMIC DNA]</scope>
    <source>
        <strain evidence="2">FI11154</strain>
    </source>
</reference>
<dbReference type="AlphaFoldDB" id="A0A2P9HHX9"/>
<gene>
    <name evidence="1" type="ORF">OHAE_3639</name>
</gene>
<name>A0A2P9HHX9_9HYPH</name>
<evidence type="ECO:0000313" key="1">
    <source>
        <dbReference type="EMBL" id="SPL63707.1"/>
    </source>
</evidence>
<organism evidence="1 2">
    <name type="scientific">Ochrobactrum soli</name>
    <dbReference type="NCBI Taxonomy" id="2448455"/>
    <lineage>
        <taxon>Bacteria</taxon>
        <taxon>Pseudomonadati</taxon>
        <taxon>Pseudomonadota</taxon>
        <taxon>Alphaproteobacteria</taxon>
        <taxon>Hyphomicrobiales</taxon>
        <taxon>Brucellaceae</taxon>
        <taxon>Brucella/Ochrobactrum group</taxon>
        <taxon>Ochrobactrum</taxon>
    </lineage>
</organism>
<proteinExistence type="predicted"/>
<sequence>MNIYFVTPAPAQSGEIRVLQDDEKTPIVSFLDQEEANDFAQRMARRFPGIQFWVMEGAATKAFITDPLPVRECTPAVGEF</sequence>
<protein>
    <submittedName>
        <fullName evidence="1">Uncharacterized protein</fullName>
    </submittedName>
</protein>